<reference evidence="1" key="1">
    <citation type="submission" date="2023-03" db="EMBL/GenBank/DDBJ databases">
        <authorList>
            <person name="Steffen K."/>
            <person name="Cardenas P."/>
        </authorList>
    </citation>
    <scope>NUCLEOTIDE SEQUENCE</scope>
</reference>
<gene>
    <name evidence="1" type="ORF">GBAR_LOCUS26292</name>
</gene>
<accession>A0AA35THD8</accession>
<organism evidence="1 2">
    <name type="scientific">Geodia barretti</name>
    <name type="common">Barrett's horny sponge</name>
    <dbReference type="NCBI Taxonomy" id="519541"/>
    <lineage>
        <taxon>Eukaryota</taxon>
        <taxon>Metazoa</taxon>
        <taxon>Porifera</taxon>
        <taxon>Demospongiae</taxon>
        <taxon>Heteroscleromorpha</taxon>
        <taxon>Tetractinellida</taxon>
        <taxon>Astrophorina</taxon>
        <taxon>Geodiidae</taxon>
        <taxon>Geodia</taxon>
    </lineage>
</organism>
<dbReference type="AlphaFoldDB" id="A0AA35THD8"/>
<protein>
    <submittedName>
        <fullName evidence="1">Uncharacterized protein</fullName>
    </submittedName>
</protein>
<dbReference type="EMBL" id="CASHTH010003657">
    <property type="protein sequence ID" value="CAI8047566.1"/>
    <property type="molecule type" value="Genomic_DNA"/>
</dbReference>
<comment type="caution">
    <text evidence="1">The sequence shown here is derived from an EMBL/GenBank/DDBJ whole genome shotgun (WGS) entry which is preliminary data.</text>
</comment>
<sequence>MAGPHCKEGGKAGAVEERGMVMKADRCEEGEVHGRGEEEWEVEMH</sequence>
<evidence type="ECO:0000313" key="2">
    <source>
        <dbReference type="Proteomes" id="UP001174909"/>
    </source>
</evidence>
<dbReference type="Proteomes" id="UP001174909">
    <property type="component" value="Unassembled WGS sequence"/>
</dbReference>
<keyword evidence="2" id="KW-1185">Reference proteome</keyword>
<name>A0AA35THD8_GEOBA</name>
<proteinExistence type="predicted"/>
<evidence type="ECO:0000313" key="1">
    <source>
        <dbReference type="EMBL" id="CAI8047566.1"/>
    </source>
</evidence>